<comment type="caution">
    <text evidence="2">The sequence shown here is derived from an EMBL/GenBank/DDBJ whole genome shotgun (WGS) entry which is preliminary data.</text>
</comment>
<reference evidence="2 3" key="1">
    <citation type="submission" date="2024-06" db="EMBL/GenBank/DDBJ databases">
        <title>Lysinibacillus zambalefons sp. nov., a Novel Firmicute Isolated from the Poon Bato Zambales Hyperalkaline Spring.</title>
        <authorList>
            <person name="Aja J.A."/>
            <person name="Lazaro J.E.H."/>
            <person name="Llorin L.D."/>
            <person name="Lim K.R."/>
            <person name="Teodosio J."/>
            <person name="Dalisay D.S."/>
        </authorList>
    </citation>
    <scope>NUCLEOTIDE SEQUENCE [LARGE SCALE GENOMIC DNA]</scope>
    <source>
        <strain evidence="2 3">M3</strain>
    </source>
</reference>
<feature type="transmembrane region" description="Helical" evidence="1">
    <location>
        <begin position="82"/>
        <end position="105"/>
    </location>
</feature>
<dbReference type="Gene3D" id="1.10.1760.20">
    <property type="match status" value="1"/>
</dbReference>
<keyword evidence="3" id="KW-1185">Reference proteome</keyword>
<name>A0ABV1MKS2_9BACI</name>
<dbReference type="Proteomes" id="UP001478862">
    <property type="component" value="Unassembled WGS sequence"/>
</dbReference>
<keyword evidence="1" id="KW-0472">Membrane</keyword>
<protein>
    <recommendedName>
        <fullName evidence="4">Protein BioX</fullName>
    </recommendedName>
</protein>
<sequence>MTRKFSTYDLAQISLLACLIIITGMFKIPTGIPGSEFQLSAPIAVAIAAVFGFKRYFLAGIIASLILFLLGIHSILNVEIALIFRLTVGLLIVLFGTSIPVLVLAGPIGTTIARFGLAYTLGTPFLPLLAVAIPGMVITAVSVYPITKMLHTINKKVAGNHHVKSVL</sequence>
<keyword evidence="1" id="KW-1133">Transmembrane helix</keyword>
<keyword evidence="1" id="KW-0812">Transmembrane</keyword>
<evidence type="ECO:0008006" key="4">
    <source>
        <dbReference type="Google" id="ProtNLM"/>
    </source>
</evidence>
<feature type="transmembrane region" description="Helical" evidence="1">
    <location>
        <begin position="7"/>
        <end position="26"/>
    </location>
</feature>
<gene>
    <name evidence="2" type="ORF">ABNX05_00600</name>
</gene>
<dbReference type="RefSeq" id="WP_349657899.1">
    <property type="nucleotide sequence ID" value="NZ_JBEGDG010000001.1"/>
</dbReference>
<proteinExistence type="predicted"/>
<feature type="transmembrane region" description="Helical" evidence="1">
    <location>
        <begin position="46"/>
        <end position="70"/>
    </location>
</feature>
<organism evidence="2 3">
    <name type="scientific">Lysinibacillus zambalensis</name>
    <dbReference type="NCBI Taxonomy" id="3160866"/>
    <lineage>
        <taxon>Bacteria</taxon>
        <taxon>Bacillati</taxon>
        <taxon>Bacillota</taxon>
        <taxon>Bacilli</taxon>
        <taxon>Bacillales</taxon>
        <taxon>Bacillaceae</taxon>
        <taxon>Lysinibacillus</taxon>
    </lineage>
</organism>
<feature type="transmembrane region" description="Helical" evidence="1">
    <location>
        <begin position="125"/>
        <end position="146"/>
    </location>
</feature>
<evidence type="ECO:0000313" key="3">
    <source>
        <dbReference type="Proteomes" id="UP001478862"/>
    </source>
</evidence>
<evidence type="ECO:0000313" key="2">
    <source>
        <dbReference type="EMBL" id="MEQ6353110.1"/>
    </source>
</evidence>
<accession>A0ABV1MKS2</accession>
<dbReference type="EMBL" id="JBEGDG010000001">
    <property type="protein sequence ID" value="MEQ6353110.1"/>
    <property type="molecule type" value="Genomic_DNA"/>
</dbReference>
<evidence type="ECO:0000256" key="1">
    <source>
        <dbReference type="SAM" id="Phobius"/>
    </source>
</evidence>